<dbReference type="Proteomes" id="UP000807342">
    <property type="component" value="Unassembled WGS sequence"/>
</dbReference>
<keyword evidence="2" id="KW-1185">Reference proteome</keyword>
<proteinExistence type="predicted"/>
<gene>
    <name evidence="1" type="ORF">P691DRAFT_781141</name>
</gene>
<name>A0A9P5X047_9AGAR</name>
<feature type="non-terminal residue" evidence="1">
    <location>
        <position position="1"/>
    </location>
</feature>
<comment type="caution">
    <text evidence="1">The sequence shown here is derived from an EMBL/GenBank/DDBJ whole genome shotgun (WGS) entry which is preliminary data.</text>
</comment>
<reference evidence="1" key="1">
    <citation type="submission" date="2020-11" db="EMBL/GenBank/DDBJ databases">
        <authorList>
            <consortium name="DOE Joint Genome Institute"/>
            <person name="Ahrendt S."/>
            <person name="Riley R."/>
            <person name="Andreopoulos W."/>
            <person name="Labutti K."/>
            <person name="Pangilinan J."/>
            <person name="Ruiz-Duenas F.J."/>
            <person name="Barrasa J.M."/>
            <person name="Sanchez-Garcia M."/>
            <person name="Camarero S."/>
            <person name="Miyauchi S."/>
            <person name="Serrano A."/>
            <person name="Linde D."/>
            <person name="Babiker R."/>
            <person name="Drula E."/>
            <person name="Ayuso-Fernandez I."/>
            <person name="Pacheco R."/>
            <person name="Padilla G."/>
            <person name="Ferreira P."/>
            <person name="Barriuso J."/>
            <person name="Kellner H."/>
            <person name="Castanera R."/>
            <person name="Alfaro M."/>
            <person name="Ramirez L."/>
            <person name="Pisabarro A.G."/>
            <person name="Kuo A."/>
            <person name="Tritt A."/>
            <person name="Lipzen A."/>
            <person name="He G."/>
            <person name="Yan M."/>
            <person name="Ng V."/>
            <person name="Cullen D."/>
            <person name="Martin F."/>
            <person name="Rosso M.-N."/>
            <person name="Henrissat B."/>
            <person name="Hibbett D."/>
            <person name="Martinez A.T."/>
            <person name="Grigoriev I.V."/>
        </authorList>
    </citation>
    <scope>NUCLEOTIDE SEQUENCE</scope>
    <source>
        <strain evidence="1">MF-IS2</strain>
    </source>
</reference>
<dbReference type="EMBL" id="MU152191">
    <property type="protein sequence ID" value="KAF9440900.1"/>
    <property type="molecule type" value="Genomic_DNA"/>
</dbReference>
<protein>
    <submittedName>
        <fullName evidence="1">Uncharacterized protein</fullName>
    </submittedName>
</protein>
<dbReference type="AlphaFoldDB" id="A0A9P5X047"/>
<organism evidence="1 2">
    <name type="scientific">Macrolepiota fuliginosa MF-IS2</name>
    <dbReference type="NCBI Taxonomy" id="1400762"/>
    <lineage>
        <taxon>Eukaryota</taxon>
        <taxon>Fungi</taxon>
        <taxon>Dikarya</taxon>
        <taxon>Basidiomycota</taxon>
        <taxon>Agaricomycotina</taxon>
        <taxon>Agaricomycetes</taxon>
        <taxon>Agaricomycetidae</taxon>
        <taxon>Agaricales</taxon>
        <taxon>Agaricineae</taxon>
        <taxon>Agaricaceae</taxon>
        <taxon>Macrolepiota</taxon>
    </lineage>
</organism>
<evidence type="ECO:0000313" key="1">
    <source>
        <dbReference type="EMBL" id="KAF9440900.1"/>
    </source>
</evidence>
<evidence type="ECO:0000313" key="2">
    <source>
        <dbReference type="Proteomes" id="UP000807342"/>
    </source>
</evidence>
<accession>A0A9P5X047</accession>
<sequence>IVCNVAGSEDKGGMAAGGSKEWRDGIRQPLILSCDFPKARNACQDDEDEGRMVAGWWWGCGGWWWMVAGWHPAPPTTQLRACTCKTRSIGMRHVNEFVYTCKKRKKEWVGDLV</sequence>